<dbReference type="InterPro" id="IPR018060">
    <property type="entry name" value="HTH_AraC"/>
</dbReference>
<protein>
    <submittedName>
        <fullName evidence="11">Response regulator</fullName>
    </submittedName>
</protein>
<evidence type="ECO:0000256" key="3">
    <source>
        <dbReference type="ARBA" id="ARBA00022553"/>
    </source>
</evidence>
<dbReference type="SUPFAM" id="SSF52172">
    <property type="entry name" value="CheY-like"/>
    <property type="match status" value="1"/>
</dbReference>
<dbReference type="PANTHER" id="PTHR42713:SF3">
    <property type="entry name" value="TRANSCRIPTIONAL REGULATORY PROTEIN HPTR"/>
    <property type="match status" value="1"/>
</dbReference>
<keyword evidence="5" id="KW-0805">Transcription regulation</keyword>
<dbReference type="Gene3D" id="3.40.50.2300">
    <property type="match status" value="1"/>
</dbReference>
<dbReference type="InterPro" id="IPR011006">
    <property type="entry name" value="CheY-like_superfamily"/>
</dbReference>
<keyword evidence="3 8" id="KW-0597">Phosphoprotein</keyword>
<keyword evidence="2" id="KW-0963">Cytoplasm</keyword>
<proteinExistence type="predicted"/>
<keyword evidence="4" id="KW-0902">Two-component regulatory system</keyword>
<dbReference type="InterPro" id="IPR051552">
    <property type="entry name" value="HptR"/>
</dbReference>
<dbReference type="Pfam" id="PF00072">
    <property type="entry name" value="Response_reg"/>
    <property type="match status" value="1"/>
</dbReference>
<evidence type="ECO:0000256" key="5">
    <source>
        <dbReference type="ARBA" id="ARBA00023015"/>
    </source>
</evidence>
<evidence type="ECO:0000313" key="11">
    <source>
        <dbReference type="EMBL" id="MFC5405488.1"/>
    </source>
</evidence>
<evidence type="ECO:0000259" key="10">
    <source>
        <dbReference type="PROSITE" id="PS50110"/>
    </source>
</evidence>
<evidence type="ECO:0000256" key="6">
    <source>
        <dbReference type="ARBA" id="ARBA00023125"/>
    </source>
</evidence>
<comment type="caution">
    <text evidence="11">The sequence shown here is derived from an EMBL/GenBank/DDBJ whole genome shotgun (WGS) entry which is preliminary data.</text>
</comment>
<feature type="domain" description="Response regulatory" evidence="10">
    <location>
        <begin position="3"/>
        <end position="119"/>
    </location>
</feature>
<dbReference type="PROSITE" id="PS01124">
    <property type="entry name" value="HTH_ARAC_FAMILY_2"/>
    <property type="match status" value="1"/>
</dbReference>
<reference evidence="12" key="1">
    <citation type="journal article" date="2019" name="Int. J. Syst. Evol. Microbiol.">
        <title>The Global Catalogue of Microorganisms (GCM) 10K type strain sequencing project: providing services to taxonomists for standard genome sequencing and annotation.</title>
        <authorList>
            <consortium name="The Broad Institute Genomics Platform"/>
            <consortium name="The Broad Institute Genome Sequencing Center for Infectious Disease"/>
            <person name="Wu L."/>
            <person name="Ma J."/>
        </authorList>
    </citation>
    <scope>NUCLEOTIDE SEQUENCE [LARGE SCALE GENOMIC DNA]</scope>
    <source>
        <strain evidence="12">CGMCC 1.18575</strain>
    </source>
</reference>
<keyword evidence="7" id="KW-0804">Transcription</keyword>
<dbReference type="PANTHER" id="PTHR42713">
    <property type="entry name" value="HISTIDINE KINASE-RELATED"/>
    <property type="match status" value="1"/>
</dbReference>
<evidence type="ECO:0000256" key="1">
    <source>
        <dbReference type="ARBA" id="ARBA00004496"/>
    </source>
</evidence>
<comment type="subcellular location">
    <subcellularLocation>
        <location evidence="1">Cytoplasm</location>
    </subcellularLocation>
</comment>
<dbReference type="PROSITE" id="PS00041">
    <property type="entry name" value="HTH_ARAC_FAMILY_1"/>
    <property type="match status" value="1"/>
</dbReference>
<dbReference type="Pfam" id="PF12833">
    <property type="entry name" value="HTH_18"/>
    <property type="match status" value="1"/>
</dbReference>
<dbReference type="Proteomes" id="UP001596113">
    <property type="component" value="Unassembled WGS sequence"/>
</dbReference>
<dbReference type="RefSeq" id="WP_378136760.1">
    <property type="nucleotide sequence ID" value="NZ_JBHSMI010000029.1"/>
</dbReference>
<dbReference type="SUPFAM" id="SSF46689">
    <property type="entry name" value="Homeodomain-like"/>
    <property type="match status" value="2"/>
</dbReference>
<name>A0ABW0HY62_9BACL</name>
<evidence type="ECO:0000256" key="4">
    <source>
        <dbReference type="ARBA" id="ARBA00023012"/>
    </source>
</evidence>
<evidence type="ECO:0000256" key="8">
    <source>
        <dbReference type="PROSITE-ProRule" id="PRU00169"/>
    </source>
</evidence>
<organism evidence="11 12">
    <name type="scientific">Cohnella soli</name>
    <dbReference type="NCBI Taxonomy" id="425005"/>
    <lineage>
        <taxon>Bacteria</taxon>
        <taxon>Bacillati</taxon>
        <taxon>Bacillota</taxon>
        <taxon>Bacilli</taxon>
        <taxon>Bacillales</taxon>
        <taxon>Paenibacillaceae</taxon>
        <taxon>Cohnella</taxon>
    </lineage>
</organism>
<dbReference type="SMART" id="SM00448">
    <property type="entry name" value="REC"/>
    <property type="match status" value="1"/>
</dbReference>
<dbReference type="Gene3D" id="1.10.10.60">
    <property type="entry name" value="Homeodomain-like"/>
    <property type="match status" value="2"/>
</dbReference>
<sequence length="506" mass="56764">MIRILIADDDASIRRGMEHLISRLGIECECHEAEDGLQALHRLHERLFDLALVDVRMPVMDGLRLLEAVKPAFPLTTFVLISAYDEFQYVQKALRTGAADYLLKPVSEEELSDVLQRLTPIGDAGHNKETKSSDKAFDLKGIRPDIKESLRLLLTQDMEDPYLSGCLPEHWRRMGWTVMVYDARCGGESSMLALEEAKRAANSADVGHNVWWGGATGMALMSEAAATAAEGALRACIADKDLSWSVGFSFLYSGLTGLPAAHDSAIRAMRKRILDGPGIYKAEAQSRALSCLAEEGEELAKVLLAVLKQGKAPEEHELGTVLHKLKDFSKGDSERYLALVDRMLLSVAAEIVRNQERLEELFLDRSLEQLRECSSMREVITRICQLLHEMVKSNDANGTDYYDRLVKNAQTYMMQHLAEDLSLEEIAGVVHLSAGHFSRLFRKQTGVNFVAYLNDIRLSEGRRLLLTGHYKVYEAAERVGYGNWKHFSRLFRQKYGQSPNEFLGKG</sequence>
<evidence type="ECO:0000259" key="9">
    <source>
        <dbReference type="PROSITE" id="PS01124"/>
    </source>
</evidence>
<keyword evidence="6" id="KW-0238">DNA-binding</keyword>
<evidence type="ECO:0000256" key="2">
    <source>
        <dbReference type="ARBA" id="ARBA00022490"/>
    </source>
</evidence>
<feature type="domain" description="HTH araC/xylS-type" evidence="9">
    <location>
        <begin position="407"/>
        <end position="505"/>
    </location>
</feature>
<evidence type="ECO:0000313" key="12">
    <source>
        <dbReference type="Proteomes" id="UP001596113"/>
    </source>
</evidence>
<accession>A0ABW0HY62</accession>
<keyword evidence="12" id="KW-1185">Reference proteome</keyword>
<dbReference type="InterPro" id="IPR001789">
    <property type="entry name" value="Sig_transdc_resp-reg_receiver"/>
</dbReference>
<feature type="modified residue" description="4-aspartylphosphate" evidence="8">
    <location>
        <position position="54"/>
    </location>
</feature>
<dbReference type="EMBL" id="JBHSMI010000029">
    <property type="protein sequence ID" value="MFC5405488.1"/>
    <property type="molecule type" value="Genomic_DNA"/>
</dbReference>
<dbReference type="SMART" id="SM00342">
    <property type="entry name" value="HTH_ARAC"/>
    <property type="match status" value="1"/>
</dbReference>
<dbReference type="InterPro" id="IPR009057">
    <property type="entry name" value="Homeodomain-like_sf"/>
</dbReference>
<dbReference type="CDD" id="cd17536">
    <property type="entry name" value="REC_YesN-like"/>
    <property type="match status" value="1"/>
</dbReference>
<dbReference type="PROSITE" id="PS50110">
    <property type="entry name" value="RESPONSE_REGULATORY"/>
    <property type="match status" value="1"/>
</dbReference>
<evidence type="ECO:0000256" key="7">
    <source>
        <dbReference type="ARBA" id="ARBA00023163"/>
    </source>
</evidence>
<dbReference type="InterPro" id="IPR018062">
    <property type="entry name" value="HTH_AraC-typ_CS"/>
</dbReference>
<gene>
    <name evidence="11" type="ORF">ACFPOF_22325</name>
</gene>